<protein>
    <submittedName>
        <fullName evidence="1">Uncharacterized protein</fullName>
    </submittedName>
</protein>
<dbReference type="Proteomes" id="UP000510686">
    <property type="component" value="Chromosome 3"/>
</dbReference>
<evidence type="ECO:0000313" key="1">
    <source>
        <dbReference type="EMBL" id="QLI69000.1"/>
    </source>
</evidence>
<dbReference type="EMBL" id="CP058934">
    <property type="protein sequence ID" value="QLI69000.1"/>
    <property type="molecule type" value="Genomic_DNA"/>
</dbReference>
<dbReference type="AlphaFoldDB" id="A0A7D5YRG1"/>
<name>A0A7D5YRG1_9HYPO</name>
<accession>A0A7D5YRG1</accession>
<dbReference type="GeneID" id="26247028"/>
<dbReference type="KEGG" id="mbrn:26247028"/>
<organism evidence="1 2">
    <name type="scientific">Metarhizium brunneum</name>
    <dbReference type="NCBI Taxonomy" id="500148"/>
    <lineage>
        <taxon>Eukaryota</taxon>
        <taxon>Fungi</taxon>
        <taxon>Dikarya</taxon>
        <taxon>Ascomycota</taxon>
        <taxon>Pezizomycotina</taxon>
        <taxon>Sordariomycetes</taxon>
        <taxon>Hypocreomycetidae</taxon>
        <taxon>Hypocreales</taxon>
        <taxon>Clavicipitaceae</taxon>
        <taxon>Metarhizium</taxon>
    </lineage>
</organism>
<sequence length="225" mass="25698">MSAAEASTSQQTETGGEKQYDVCLQYIVDGTYLFGVIKKDACVYAKSCVVFGPAFKKSGETSEIDYPLRMVENCENRPPSKACIKICNIGTDELHKFVPAIVTFNSEVEPFRTHEDQSPGNFMRHAWRQARLNGALNKAQYDAGCEVFRLCNLKVDDQSWPDEEIGRVRELVMRKGGVWYEIDQNGRSEPRMFLNGHQLELDRYTGKLHDVTRRTRRIRHAGRRG</sequence>
<evidence type="ECO:0000313" key="2">
    <source>
        <dbReference type="Proteomes" id="UP000510686"/>
    </source>
</evidence>
<keyword evidence="2" id="KW-1185">Reference proteome</keyword>
<gene>
    <name evidence="1" type="ORF">G6M90_00g065550</name>
</gene>
<dbReference type="RefSeq" id="XP_014540219.1">
    <property type="nucleotide sequence ID" value="XM_014684733.1"/>
</dbReference>
<reference evidence="1 2" key="1">
    <citation type="submission" date="2020-07" db="EMBL/GenBank/DDBJ databases">
        <title>Telomere length de novo assembly of all 7 chromosomes of the fungus, Metarhizium brunneum, using a novel assembly pipeline.</title>
        <authorList>
            <person name="Saud z."/>
            <person name="Kortsinoglou A."/>
            <person name="Kouvelis V.N."/>
            <person name="Butt T.M."/>
        </authorList>
    </citation>
    <scope>NUCLEOTIDE SEQUENCE [LARGE SCALE GENOMIC DNA]</scope>
    <source>
        <strain evidence="1 2">4556</strain>
    </source>
</reference>
<dbReference type="OrthoDB" id="10535165at2759"/>
<proteinExistence type="predicted"/>